<keyword evidence="1" id="KW-0880">Kelch repeat</keyword>
<dbReference type="InterPro" id="IPR015915">
    <property type="entry name" value="Kelch-typ_b-propeller"/>
</dbReference>
<dbReference type="InterPro" id="IPR011333">
    <property type="entry name" value="SKP1/BTB/POZ_sf"/>
</dbReference>
<dbReference type="EMBL" id="JBJQND010000019">
    <property type="protein sequence ID" value="KAL3831281.1"/>
    <property type="molecule type" value="Genomic_DNA"/>
</dbReference>
<keyword evidence="2" id="KW-0677">Repeat</keyword>
<keyword evidence="5" id="KW-1185">Reference proteome</keyword>
<dbReference type="Gene3D" id="3.30.710.10">
    <property type="entry name" value="Potassium Channel Kv1.1, Chain A"/>
    <property type="match status" value="1"/>
</dbReference>
<dbReference type="InterPro" id="IPR017096">
    <property type="entry name" value="BTB-kelch_protein"/>
</dbReference>
<sequence length="615" mass="70998">MSSKSNLHHITLVEGLRSLYRDETLTDVVLVSGDSRIPCHRVVLAASSPYFKAMFTIPVKESTDGKVEIHEVGPQTLQAIVNYLYTGEITLTNENVQDIFMVATMWELPSIVNMCGEFMSQELCLSNCVDVFSFASHFICHELTETSKSFILDHFSEILCDNDRLFSLPMQQFLELVSNDMLCVSSEEIVFEAVIRWVRHDVDNRKQFLPDLFHEVRLPLISDEFVERTMKTISLLMDETRCRDRISRFTEHRSRLKRSSLDCTESLTGPEEDAVGQEFCNRPRLGMYNRKMIVFAGGAFGPDERSFGAFDPKTKFNYFSIKPHPTFDFKYKIEFYQLVTTEENEIFFIGGIFFDSYHFLDSGPALADVFQYSMKDVNWIKRSSMNYPRCCFSASCTGSCIYVLGGKASYPRGQPLDSLECYIQEKDVWQQLSSAPVSLYRHSAAIYKDWIFVFGGICEEQYMDTVLRYSINSDEWTLVKTEMVNTRADFAAVAFEDKIYLVGGASEHQNIVSVEIYHPDQNRWTYGEDFPEERKNFWAVLMDDSIYVCGGVRHVGPVRGRKSRQVESKDLYRYDIVKNKWMKEVRQVQHGMYQICTVANVNVKFFQKSDMVSSV</sequence>
<dbReference type="Pfam" id="PF07707">
    <property type="entry name" value="BACK"/>
    <property type="match status" value="1"/>
</dbReference>
<dbReference type="Pfam" id="PF24981">
    <property type="entry name" value="Beta-prop_ATRN-LZTR1"/>
    <property type="match status" value="1"/>
</dbReference>
<accession>A0ABD3T3U9</accession>
<dbReference type="PIRSF" id="PIRSF037037">
    <property type="entry name" value="Kelch-like_protein_gigaxonin"/>
    <property type="match status" value="1"/>
</dbReference>
<evidence type="ECO:0000256" key="2">
    <source>
        <dbReference type="ARBA" id="ARBA00022737"/>
    </source>
</evidence>
<comment type="caution">
    <text evidence="4">The sequence shown here is derived from an EMBL/GenBank/DDBJ whole genome shotgun (WGS) entry which is preliminary data.</text>
</comment>
<feature type="domain" description="BTB" evidence="3">
    <location>
        <begin position="26"/>
        <end position="93"/>
    </location>
</feature>
<dbReference type="InterPro" id="IPR056737">
    <property type="entry name" value="Beta-prop_ATRN-MKLN-like"/>
</dbReference>
<dbReference type="Pfam" id="PF00651">
    <property type="entry name" value="BTB"/>
    <property type="match status" value="1"/>
</dbReference>
<proteinExistence type="predicted"/>
<dbReference type="Gene3D" id="1.25.40.420">
    <property type="match status" value="1"/>
</dbReference>
<dbReference type="SMART" id="SM00875">
    <property type="entry name" value="BACK"/>
    <property type="match status" value="1"/>
</dbReference>
<evidence type="ECO:0000313" key="5">
    <source>
        <dbReference type="Proteomes" id="UP001634394"/>
    </source>
</evidence>
<dbReference type="AlphaFoldDB" id="A0ABD3T3U9"/>
<dbReference type="Proteomes" id="UP001634394">
    <property type="component" value="Unassembled WGS sequence"/>
</dbReference>
<dbReference type="FunFam" id="1.25.40.420:FF:000001">
    <property type="entry name" value="Kelch-like family member 12"/>
    <property type="match status" value="1"/>
</dbReference>
<dbReference type="PANTHER" id="PTHR45632">
    <property type="entry name" value="LD33804P"/>
    <property type="match status" value="1"/>
</dbReference>
<protein>
    <recommendedName>
        <fullName evidence="3">BTB domain-containing protein</fullName>
    </recommendedName>
</protein>
<dbReference type="EMBL" id="JBJQND010000019">
    <property type="protein sequence ID" value="KAL3831283.1"/>
    <property type="molecule type" value="Genomic_DNA"/>
</dbReference>
<dbReference type="EMBL" id="JBJQND010000019">
    <property type="protein sequence ID" value="KAL3831282.1"/>
    <property type="molecule type" value="Genomic_DNA"/>
</dbReference>
<dbReference type="SUPFAM" id="SSF117281">
    <property type="entry name" value="Kelch motif"/>
    <property type="match status" value="1"/>
</dbReference>
<organism evidence="4 5">
    <name type="scientific">Sinanodonta woodiana</name>
    <name type="common">Chinese pond mussel</name>
    <name type="synonym">Anodonta woodiana</name>
    <dbReference type="NCBI Taxonomy" id="1069815"/>
    <lineage>
        <taxon>Eukaryota</taxon>
        <taxon>Metazoa</taxon>
        <taxon>Spiralia</taxon>
        <taxon>Lophotrochozoa</taxon>
        <taxon>Mollusca</taxon>
        <taxon>Bivalvia</taxon>
        <taxon>Autobranchia</taxon>
        <taxon>Heteroconchia</taxon>
        <taxon>Palaeoheterodonta</taxon>
        <taxon>Unionida</taxon>
        <taxon>Unionoidea</taxon>
        <taxon>Unionidae</taxon>
        <taxon>Unioninae</taxon>
        <taxon>Sinanodonta</taxon>
    </lineage>
</organism>
<reference evidence="4 5" key="1">
    <citation type="submission" date="2024-11" db="EMBL/GenBank/DDBJ databases">
        <title>Chromosome-level genome assembly of the freshwater bivalve Anodonta woodiana.</title>
        <authorList>
            <person name="Chen X."/>
        </authorList>
    </citation>
    <scope>NUCLEOTIDE SEQUENCE [LARGE SCALE GENOMIC DNA]</scope>
    <source>
        <strain evidence="4">MN2024</strain>
        <tissue evidence="4">Gills</tissue>
    </source>
</reference>
<dbReference type="InterPro" id="IPR006652">
    <property type="entry name" value="Kelch_1"/>
</dbReference>
<gene>
    <name evidence="4" type="ORF">ACJMK2_023054</name>
</gene>
<dbReference type="PANTHER" id="PTHR45632:SF3">
    <property type="entry name" value="KELCH-LIKE PROTEIN 32"/>
    <property type="match status" value="1"/>
</dbReference>
<evidence type="ECO:0000259" key="3">
    <source>
        <dbReference type="PROSITE" id="PS50097"/>
    </source>
</evidence>
<dbReference type="PROSITE" id="PS50097">
    <property type="entry name" value="BTB"/>
    <property type="match status" value="1"/>
</dbReference>
<evidence type="ECO:0000256" key="1">
    <source>
        <dbReference type="ARBA" id="ARBA00022441"/>
    </source>
</evidence>
<dbReference type="SUPFAM" id="SSF54695">
    <property type="entry name" value="POZ domain"/>
    <property type="match status" value="1"/>
</dbReference>
<dbReference type="SMART" id="SM00612">
    <property type="entry name" value="Kelch"/>
    <property type="match status" value="4"/>
</dbReference>
<dbReference type="InterPro" id="IPR011705">
    <property type="entry name" value="BACK"/>
</dbReference>
<evidence type="ECO:0000313" key="4">
    <source>
        <dbReference type="EMBL" id="KAL3831281.1"/>
    </source>
</evidence>
<dbReference type="InterPro" id="IPR000210">
    <property type="entry name" value="BTB/POZ_dom"/>
</dbReference>
<dbReference type="Gene3D" id="2.120.10.80">
    <property type="entry name" value="Kelch-type beta propeller"/>
    <property type="match status" value="1"/>
</dbReference>
<dbReference type="SMART" id="SM00225">
    <property type="entry name" value="BTB"/>
    <property type="match status" value="1"/>
</dbReference>
<name>A0ABD3T3U9_SINWO</name>